<gene>
    <name evidence="13" type="ORF">Prubr_51080</name>
</gene>
<dbReference type="GO" id="GO:0000155">
    <property type="term" value="F:phosphorelay sensor kinase activity"/>
    <property type="evidence" value="ECO:0007669"/>
    <property type="project" value="InterPro"/>
</dbReference>
<dbReference type="InterPro" id="IPR036890">
    <property type="entry name" value="HATPase_C_sf"/>
</dbReference>
<keyword evidence="6 13" id="KW-0418">Kinase</keyword>
<evidence type="ECO:0000256" key="4">
    <source>
        <dbReference type="ARBA" id="ARBA00022679"/>
    </source>
</evidence>
<dbReference type="KEGG" id="pry:Prubr_51080"/>
<feature type="transmembrane region" description="Helical" evidence="9">
    <location>
        <begin position="52"/>
        <end position="80"/>
    </location>
</feature>
<dbReference type="GO" id="GO:0016020">
    <property type="term" value="C:membrane"/>
    <property type="evidence" value="ECO:0007669"/>
    <property type="project" value="InterPro"/>
</dbReference>
<feature type="domain" description="Putative sensor" evidence="12">
    <location>
        <begin position="3"/>
        <end position="135"/>
    </location>
</feature>
<name>A0A810N433_9ACTN</name>
<dbReference type="Pfam" id="PF13796">
    <property type="entry name" value="Sensor"/>
    <property type="match status" value="1"/>
</dbReference>
<dbReference type="Pfam" id="PF02518">
    <property type="entry name" value="HATPase_c"/>
    <property type="match status" value="1"/>
</dbReference>
<dbReference type="PANTHER" id="PTHR24421">
    <property type="entry name" value="NITRATE/NITRITE SENSOR PROTEIN NARX-RELATED"/>
    <property type="match status" value="1"/>
</dbReference>
<evidence type="ECO:0000259" key="12">
    <source>
        <dbReference type="Pfam" id="PF13796"/>
    </source>
</evidence>
<feature type="domain" description="Histidine kinase/HSP90-like ATPase" evidence="10">
    <location>
        <begin position="268"/>
        <end position="354"/>
    </location>
</feature>
<evidence type="ECO:0000256" key="8">
    <source>
        <dbReference type="ARBA" id="ARBA00023012"/>
    </source>
</evidence>
<dbReference type="InterPro" id="IPR003594">
    <property type="entry name" value="HATPase_dom"/>
</dbReference>
<evidence type="ECO:0000256" key="5">
    <source>
        <dbReference type="ARBA" id="ARBA00022741"/>
    </source>
</evidence>
<dbReference type="EC" id="2.7.13.3" evidence="2"/>
<dbReference type="InterPro" id="IPR011712">
    <property type="entry name" value="Sig_transdc_His_kin_sub3_dim/P"/>
</dbReference>
<keyword evidence="9" id="KW-0472">Membrane</keyword>
<accession>A0A810N433</accession>
<dbReference type="Proteomes" id="UP000680866">
    <property type="component" value="Chromosome"/>
</dbReference>
<dbReference type="InterPro" id="IPR025828">
    <property type="entry name" value="Put_sensor_dom"/>
</dbReference>
<evidence type="ECO:0000259" key="11">
    <source>
        <dbReference type="Pfam" id="PF07730"/>
    </source>
</evidence>
<keyword evidence="3" id="KW-0597">Phosphoprotein</keyword>
<protein>
    <recommendedName>
        <fullName evidence="2">histidine kinase</fullName>
        <ecNumber evidence="2">2.7.13.3</ecNumber>
    </recommendedName>
</protein>
<evidence type="ECO:0000256" key="1">
    <source>
        <dbReference type="ARBA" id="ARBA00000085"/>
    </source>
</evidence>
<evidence type="ECO:0000256" key="3">
    <source>
        <dbReference type="ARBA" id="ARBA00022553"/>
    </source>
</evidence>
<dbReference type="GO" id="GO:0046983">
    <property type="term" value="F:protein dimerization activity"/>
    <property type="evidence" value="ECO:0007669"/>
    <property type="project" value="InterPro"/>
</dbReference>
<organism evidence="13 14">
    <name type="scientific">Polymorphospora rubra</name>
    <dbReference type="NCBI Taxonomy" id="338584"/>
    <lineage>
        <taxon>Bacteria</taxon>
        <taxon>Bacillati</taxon>
        <taxon>Actinomycetota</taxon>
        <taxon>Actinomycetes</taxon>
        <taxon>Micromonosporales</taxon>
        <taxon>Micromonosporaceae</taxon>
        <taxon>Polymorphospora</taxon>
    </lineage>
</organism>
<keyword evidence="5" id="KW-0547">Nucleotide-binding</keyword>
<evidence type="ECO:0000313" key="13">
    <source>
        <dbReference type="EMBL" id="BCJ68087.1"/>
    </source>
</evidence>
<feature type="domain" description="Signal transduction histidine kinase subgroup 3 dimerisation and phosphoacceptor" evidence="11">
    <location>
        <begin position="164"/>
        <end position="230"/>
    </location>
</feature>
<feature type="transmembrane region" description="Helical" evidence="9">
    <location>
        <begin position="100"/>
        <end position="125"/>
    </location>
</feature>
<dbReference type="GO" id="GO:0005524">
    <property type="term" value="F:ATP binding"/>
    <property type="evidence" value="ECO:0007669"/>
    <property type="project" value="UniProtKB-KW"/>
</dbReference>
<evidence type="ECO:0000259" key="10">
    <source>
        <dbReference type="Pfam" id="PF02518"/>
    </source>
</evidence>
<dbReference type="CDD" id="cd16917">
    <property type="entry name" value="HATPase_UhpB-NarQ-NarX-like"/>
    <property type="match status" value="1"/>
</dbReference>
<evidence type="ECO:0000256" key="2">
    <source>
        <dbReference type="ARBA" id="ARBA00012438"/>
    </source>
</evidence>
<sequence length="357" mass="38442">MHWVDHSPAPNPHARDTSSGLADWVRLRVRERATWTELLHGIVLVPLSLLNFALFSVVLLVPATILASSVALFVILVLGIDPTAVTTVPDLATSPVNENPLAQLGLAVLGVIMLGLGLYPVTLAAEGQRYLTRLLVSEPNTELARQLDDMTRSRARITTAFDDERRRIERDLHDGAQQRLTSLVMTLGALKYRHHRGDDITPLIDQARTDAQHAVDELRDIVHGIYPSALNEHDLADALDELAARAETAGLTTSVNIELPASLPTEVEVGLYFAASELFTNVTKHARATEVLLLAHHTPQGGVYVTVQDNGQGGASPDGSGLLGVIDRIETLGGHVKIDSPTGGPTRITLEVPCASS</sequence>
<reference evidence="13" key="1">
    <citation type="submission" date="2020-08" db="EMBL/GenBank/DDBJ databases">
        <title>Whole genome shotgun sequence of Polymorphospora rubra NBRC 101157.</title>
        <authorList>
            <person name="Komaki H."/>
            <person name="Tamura T."/>
        </authorList>
    </citation>
    <scope>NUCLEOTIDE SEQUENCE</scope>
    <source>
        <strain evidence="13">NBRC 101157</strain>
    </source>
</reference>
<keyword evidence="7" id="KW-0067">ATP-binding</keyword>
<comment type="catalytic activity">
    <reaction evidence="1">
        <text>ATP + protein L-histidine = ADP + protein N-phospho-L-histidine.</text>
        <dbReference type="EC" id="2.7.13.3"/>
    </reaction>
</comment>
<dbReference type="Gene3D" id="1.20.5.1930">
    <property type="match status" value="1"/>
</dbReference>
<keyword evidence="9" id="KW-1133">Transmembrane helix</keyword>
<proteinExistence type="predicted"/>
<keyword evidence="9" id="KW-0812">Transmembrane</keyword>
<dbReference type="Pfam" id="PF07730">
    <property type="entry name" value="HisKA_3"/>
    <property type="match status" value="1"/>
</dbReference>
<dbReference type="SUPFAM" id="SSF55874">
    <property type="entry name" value="ATPase domain of HSP90 chaperone/DNA topoisomerase II/histidine kinase"/>
    <property type="match status" value="1"/>
</dbReference>
<keyword evidence="8" id="KW-0902">Two-component regulatory system</keyword>
<evidence type="ECO:0000256" key="7">
    <source>
        <dbReference type="ARBA" id="ARBA00022840"/>
    </source>
</evidence>
<keyword evidence="4" id="KW-0808">Transferase</keyword>
<evidence type="ECO:0000256" key="6">
    <source>
        <dbReference type="ARBA" id="ARBA00022777"/>
    </source>
</evidence>
<evidence type="ECO:0000313" key="14">
    <source>
        <dbReference type="Proteomes" id="UP000680866"/>
    </source>
</evidence>
<evidence type="ECO:0000256" key="9">
    <source>
        <dbReference type="SAM" id="Phobius"/>
    </source>
</evidence>
<dbReference type="EMBL" id="AP023359">
    <property type="protein sequence ID" value="BCJ68087.1"/>
    <property type="molecule type" value="Genomic_DNA"/>
</dbReference>
<dbReference type="PANTHER" id="PTHR24421:SF10">
    <property type="entry name" value="NITRATE_NITRITE SENSOR PROTEIN NARQ"/>
    <property type="match status" value="1"/>
</dbReference>
<keyword evidence="14" id="KW-1185">Reference proteome</keyword>
<dbReference type="Gene3D" id="3.30.565.10">
    <property type="entry name" value="Histidine kinase-like ATPase, C-terminal domain"/>
    <property type="match status" value="1"/>
</dbReference>
<dbReference type="InterPro" id="IPR050482">
    <property type="entry name" value="Sensor_HK_TwoCompSys"/>
</dbReference>
<dbReference type="AlphaFoldDB" id="A0A810N433"/>